<comment type="caution">
    <text evidence="10">The sequence shown here is derived from an EMBL/GenBank/DDBJ whole genome shotgun (WGS) entry which is preliminary data.</text>
</comment>
<comment type="catalytic activity">
    <reaction evidence="1">
        <text>ATP + protein L-histidine = ADP + protein N-phospho-L-histidine.</text>
        <dbReference type="EC" id="2.7.13.3"/>
    </reaction>
</comment>
<dbReference type="InterPro" id="IPR003661">
    <property type="entry name" value="HisK_dim/P_dom"/>
</dbReference>
<evidence type="ECO:0000256" key="4">
    <source>
        <dbReference type="ARBA" id="ARBA00022679"/>
    </source>
</evidence>
<dbReference type="PANTHER" id="PTHR43065">
    <property type="entry name" value="SENSOR HISTIDINE KINASE"/>
    <property type="match status" value="1"/>
</dbReference>
<dbReference type="CDD" id="cd00082">
    <property type="entry name" value="HisKA"/>
    <property type="match status" value="1"/>
</dbReference>
<dbReference type="Gene3D" id="3.30.450.20">
    <property type="entry name" value="PAS domain"/>
    <property type="match status" value="1"/>
</dbReference>
<evidence type="ECO:0000256" key="2">
    <source>
        <dbReference type="ARBA" id="ARBA00012438"/>
    </source>
</evidence>
<keyword evidence="6" id="KW-0418">Kinase</keyword>
<dbReference type="PROSITE" id="PS50109">
    <property type="entry name" value="HIS_KIN"/>
    <property type="match status" value="1"/>
</dbReference>
<accession>A0ABW1SEM7</accession>
<evidence type="ECO:0000259" key="9">
    <source>
        <dbReference type="PROSITE" id="PS50109"/>
    </source>
</evidence>
<dbReference type="InterPro" id="IPR013767">
    <property type="entry name" value="PAS_fold"/>
</dbReference>
<dbReference type="Pfam" id="PF00989">
    <property type="entry name" value="PAS"/>
    <property type="match status" value="1"/>
</dbReference>
<proteinExistence type="predicted"/>
<dbReference type="Gene3D" id="3.30.565.10">
    <property type="entry name" value="Histidine kinase-like ATPase, C-terminal domain"/>
    <property type="match status" value="1"/>
</dbReference>
<evidence type="ECO:0000256" key="5">
    <source>
        <dbReference type="ARBA" id="ARBA00022741"/>
    </source>
</evidence>
<dbReference type="RefSeq" id="WP_377381749.1">
    <property type="nucleotide sequence ID" value="NZ_JBHSSW010000066.1"/>
</dbReference>
<dbReference type="InterPro" id="IPR005467">
    <property type="entry name" value="His_kinase_dom"/>
</dbReference>
<dbReference type="SMART" id="SM00388">
    <property type="entry name" value="HisKA"/>
    <property type="match status" value="1"/>
</dbReference>
<evidence type="ECO:0000256" key="3">
    <source>
        <dbReference type="ARBA" id="ARBA00022553"/>
    </source>
</evidence>
<reference evidence="11" key="1">
    <citation type="journal article" date="2019" name="Int. J. Syst. Evol. Microbiol.">
        <title>The Global Catalogue of Microorganisms (GCM) 10K type strain sequencing project: providing services to taxonomists for standard genome sequencing and annotation.</title>
        <authorList>
            <consortium name="The Broad Institute Genomics Platform"/>
            <consortium name="The Broad Institute Genome Sequencing Center for Infectious Disease"/>
            <person name="Wu L."/>
            <person name="Ma J."/>
        </authorList>
    </citation>
    <scope>NUCLEOTIDE SEQUENCE [LARGE SCALE GENOMIC DNA]</scope>
    <source>
        <strain evidence="11">CGMCC-1.15741</strain>
    </source>
</reference>
<evidence type="ECO:0000256" key="7">
    <source>
        <dbReference type="ARBA" id="ARBA00022840"/>
    </source>
</evidence>
<keyword evidence="4" id="KW-0808">Transferase</keyword>
<dbReference type="SUPFAM" id="SSF47384">
    <property type="entry name" value="Homodimeric domain of signal transducing histidine kinase"/>
    <property type="match status" value="1"/>
</dbReference>
<protein>
    <recommendedName>
        <fullName evidence="2">histidine kinase</fullName>
        <ecNumber evidence="2">2.7.13.3</ecNumber>
    </recommendedName>
</protein>
<dbReference type="InterPro" id="IPR036890">
    <property type="entry name" value="HATPase_C_sf"/>
</dbReference>
<dbReference type="SUPFAM" id="SSF55785">
    <property type="entry name" value="PYP-like sensor domain (PAS domain)"/>
    <property type="match status" value="1"/>
</dbReference>
<dbReference type="InterPro" id="IPR036097">
    <property type="entry name" value="HisK_dim/P_sf"/>
</dbReference>
<evidence type="ECO:0000313" key="11">
    <source>
        <dbReference type="Proteomes" id="UP001596303"/>
    </source>
</evidence>
<dbReference type="EMBL" id="JBHSSW010000066">
    <property type="protein sequence ID" value="MFC6199991.1"/>
    <property type="molecule type" value="Genomic_DNA"/>
</dbReference>
<keyword evidence="11" id="KW-1185">Reference proteome</keyword>
<name>A0ABW1SEM7_9PROT</name>
<dbReference type="EC" id="2.7.13.3" evidence="2"/>
<sequence length="358" mass="39525">MIDHPRDEATQKLLAILAQDAPVALIQVDDSQKILSANLQSQTFLGGGHDRLVGRKLSEVLFHDCELFQLIDRVLRETGEVSASGITLTGPFFQSQQFDVRMNYDHPTCVMNIALSPPTTRVRQDPSGLATFARMLGHEIKNPLGGISGAAQLMERSCRADQMELLHLIRSEAQRIGRLIDRFTAFELYNAPRFAPVNIHEILDDILTMQTVASPNVTFKKSFDPSLPEISADRDHLHECILNIAKNAAEAVSGEEHPEVKVSTSYQAGIRLPRPGNERRFSGALQISIRDNGPGIPHAAQEQVFKPFFSTKSSGSGIGLSVCQDIILAHGGRISFTSRPGRTQFDIILPIQRETTRS</sequence>
<dbReference type="Pfam" id="PF02518">
    <property type="entry name" value="HATPase_c"/>
    <property type="match status" value="1"/>
</dbReference>
<dbReference type="Gene3D" id="1.10.287.130">
    <property type="match status" value="1"/>
</dbReference>
<organism evidence="10 11">
    <name type="scientific">Ponticaulis profundi</name>
    <dbReference type="NCBI Taxonomy" id="2665222"/>
    <lineage>
        <taxon>Bacteria</taxon>
        <taxon>Pseudomonadati</taxon>
        <taxon>Pseudomonadota</taxon>
        <taxon>Alphaproteobacteria</taxon>
        <taxon>Hyphomonadales</taxon>
        <taxon>Hyphomonadaceae</taxon>
        <taxon>Ponticaulis</taxon>
    </lineage>
</organism>
<evidence type="ECO:0000256" key="8">
    <source>
        <dbReference type="ARBA" id="ARBA00023012"/>
    </source>
</evidence>
<evidence type="ECO:0000256" key="1">
    <source>
        <dbReference type="ARBA" id="ARBA00000085"/>
    </source>
</evidence>
<dbReference type="SUPFAM" id="SSF55874">
    <property type="entry name" value="ATPase domain of HSP90 chaperone/DNA topoisomerase II/histidine kinase"/>
    <property type="match status" value="1"/>
</dbReference>
<keyword evidence="5" id="KW-0547">Nucleotide-binding</keyword>
<dbReference type="Pfam" id="PF00512">
    <property type="entry name" value="HisKA"/>
    <property type="match status" value="1"/>
</dbReference>
<dbReference type="SMART" id="SM00387">
    <property type="entry name" value="HATPase_c"/>
    <property type="match status" value="1"/>
</dbReference>
<dbReference type="InterPro" id="IPR004358">
    <property type="entry name" value="Sig_transdc_His_kin-like_C"/>
</dbReference>
<keyword evidence="8" id="KW-0902">Two-component regulatory system</keyword>
<dbReference type="PRINTS" id="PR00344">
    <property type="entry name" value="BCTRLSENSOR"/>
</dbReference>
<keyword evidence="3" id="KW-0597">Phosphoprotein</keyword>
<dbReference type="Proteomes" id="UP001596303">
    <property type="component" value="Unassembled WGS sequence"/>
</dbReference>
<feature type="domain" description="Histidine kinase" evidence="9">
    <location>
        <begin position="135"/>
        <end position="353"/>
    </location>
</feature>
<dbReference type="PANTHER" id="PTHR43065:SF10">
    <property type="entry name" value="PEROXIDE STRESS-ACTIVATED HISTIDINE KINASE MAK3"/>
    <property type="match status" value="1"/>
</dbReference>
<keyword evidence="7" id="KW-0067">ATP-binding</keyword>
<dbReference type="InterPro" id="IPR035965">
    <property type="entry name" value="PAS-like_dom_sf"/>
</dbReference>
<gene>
    <name evidence="10" type="ORF">ACFQDM_18100</name>
</gene>
<evidence type="ECO:0000256" key="6">
    <source>
        <dbReference type="ARBA" id="ARBA00022777"/>
    </source>
</evidence>
<dbReference type="InterPro" id="IPR003594">
    <property type="entry name" value="HATPase_dom"/>
</dbReference>
<evidence type="ECO:0000313" key="10">
    <source>
        <dbReference type="EMBL" id="MFC6199991.1"/>
    </source>
</evidence>